<evidence type="ECO:0000313" key="7">
    <source>
        <dbReference type="EMBL" id="CAE0405250.1"/>
    </source>
</evidence>
<keyword evidence="3 6" id="KW-1133">Transmembrane helix</keyword>
<proteinExistence type="predicted"/>
<reference evidence="7" key="1">
    <citation type="submission" date="2021-01" db="EMBL/GenBank/DDBJ databases">
        <authorList>
            <person name="Corre E."/>
            <person name="Pelletier E."/>
            <person name="Niang G."/>
            <person name="Scheremetjew M."/>
            <person name="Finn R."/>
            <person name="Kale V."/>
            <person name="Holt S."/>
            <person name="Cochrane G."/>
            <person name="Meng A."/>
            <person name="Brown T."/>
            <person name="Cohen L."/>
        </authorList>
    </citation>
    <scope>NUCLEOTIDE SEQUENCE</scope>
    <source>
        <strain evidence="7">CCMP127</strain>
    </source>
</reference>
<evidence type="ECO:0000256" key="1">
    <source>
        <dbReference type="ARBA" id="ARBA00004141"/>
    </source>
</evidence>
<name>A0A7S3KYW0_9STRA</name>
<dbReference type="InterPro" id="IPR007271">
    <property type="entry name" value="Nuc_sug_transpt"/>
</dbReference>
<feature type="transmembrane region" description="Helical" evidence="6">
    <location>
        <begin position="288"/>
        <end position="308"/>
    </location>
</feature>
<evidence type="ECO:0000256" key="3">
    <source>
        <dbReference type="ARBA" id="ARBA00022989"/>
    </source>
</evidence>
<dbReference type="InterPro" id="IPR037185">
    <property type="entry name" value="EmrE-like"/>
</dbReference>
<evidence type="ECO:0000256" key="5">
    <source>
        <dbReference type="SAM" id="MobiDB-lite"/>
    </source>
</evidence>
<evidence type="ECO:0008006" key="8">
    <source>
        <dbReference type="Google" id="ProtNLM"/>
    </source>
</evidence>
<protein>
    <recommendedName>
        <fullName evidence="8">UDP-galactose transporter</fullName>
    </recommendedName>
</protein>
<feature type="compositionally biased region" description="Acidic residues" evidence="5">
    <location>
        <begin position="31"/>
        <end position="40"/>
    </location>
</feature>
<comment type="subcellular location">
    <subcellularLocation>
        <location evidence="1">Membrane</location>
        <topology evidence="1">Multi-pass membrane protein</topology>
    </subcellularLocation>
</comment>
<dbReference type="NCBIfam" id="TIGR00803">
    <property type="entry name" value="nst"/>
    <property type="match status" value="1"/>
</dbReference>
<feature type="compositionally biased region" description="Low complexity" evidence="5">
    <location>
        <begin position="50"/>
        <end position="61"/>
    </location>
</feature>
<dbReference type="PIRSF" id="PIRSF005799">
    <property type="entry name" value="UDP-gal_transpt"/>
    <property type="match status" value="1"/>
</dbReference>
<dbReference type="GO" id="GO:0000139">
    <property type="term" value="C:Golgi membrane"/>
    <property type="evidence" value="ECO:0007669"/>
    <property type="project" value="InterPro"/>
</dbReference>
<sequence>MSKVKDEEMNGNLSSRTGNNNKAGPSMLKEEESEDPEELIELPLIDKGEQPSPSVPTSPSKVAAAGAANNASFKLLLLVMMVAQNSALALVGRYSRSHGPKEDLYVITHLILVIEVGKFIASCALEHYTSGGNLVPHLRLYVWERPMDALKISIPAGLYLFQNTLLYVALENLTAPMFQVTYQFKLVTAAIVSVIMLNRKYNVKQWVCLCIISLGVALVVLGEKKDSHKSNNDGDEDDEPGGSTNLLVGLLAVSCACCCSALAGVYFEKVLKKKASTTGNQIPEASMWMRNIQLAFYSVLIAVVRGWWENTGTGEEDTLPYLHGFNAWTWTLVALQVIGGLLVAAVLKYADNVLKGLATGVSVVVSTFLSMLLFRTPLGMEFAIGACMILSSVWFFSNPLPEALRKIVPGIEG</sequence>
<dbReference type="GO" id="GO:0015165">
    <property type="term" value="F:pyrimidine nucleotide-sugar transmembrane transporter activity"/>
    <property type="evidence" value="ECO:0007669"/>
    <property type="project" value="InterPro"/>
</dbReference>
<feature type="transmembrane region" description="Helical" evidence="6">
    <location>
        <begin position="206"/>
        <end position="222"/>
    </location>
</feature>
<dbReference type="SUPFAM" id="SSF103481">
    <property type="entry name" value="Multidrug resistance efflux transporter EmrE"/>
    <property type="match status" value="1"/>
</dbReference>
<gene>
    <name evidence="7" type="ORF">ACOF00016_LOCUS3285</name>
</gene>
<feature type="transmembrane region" description="Helical" evidence="6">
    <location>
        <begin position="328"/>
        <end position="347"/>
    </location>
</feature>
<evidence type="ECO:0000256" key="2">
    <source>
        <dbReference type="ARBA" id="ARBA00022692"/>
    </source>
</evidence>
<feature type="region of interest" description="Disordered" evidence="5">
    <location>
        <begin position="1"/>
        <end position="61"/>
    </location>
</feature>
<feature type="compositionally biased region" description="Polar residues" evidence="5">
    <location>
        <begin position="11"/>
        <end position="23"/>
    </location>
</feature>
<dbReference type="PANTHER" id="PTHR10231">
    <property type="entry name" value="NUCLEOTIDE-SUGAR TRANSMEMBRANE TRANSPORTER"/>
    <property type="match status" value="1"/>
</dbReference>
<feature type="transmembrane region" description="Helical" evidence="6">
    <location>
        <begin position="380"/>
        <end position="397"/>
    </location>
</feature>
<keyword evidence="4 6" id="KW-0472">Membrane</keyword>
<feature type="transmembrane region" description="Helical" evidence="6">
    <location>
        <begin position="354"/>
        <end position="374"/>
    </location>
</feature>
<accession>A0A7S3KYW0</accession>
<organism evidence="7">
    <name type="scientific">Amphora coffeiformis</name>
    <dbReference type="NCBI Taxonomy" id="265554"/>
    <lineage>
        <taxon>Eukaryota</taxon>
        <taxon>Sar</taxon>
        <taxon>Stramenopiles</taxon>
        <taxon>Ochrophyta</taxon>
        <taxon>Bacillariophyta</taxon>
        <taxon>Bacillariophyceae</taxon>
        <taxon>Bacillariophycidae</taxon>
        <taxon>Thalassiophysales</taxon>
        <taxon>Catenulaceae</taxon>
        <taxon>Amphora</taxon>
    </lineage>
</organism>
<dbReference type="EMBL" id="HBIM01003815">
    <property type="protein sequence ID" value="CAE0405250.1"/>
    <property type="molecule type" value="Transcribed_RNA"/>
</dbReference>
<keyword evidence="2 6" id="KW-0812">Transmembrane</keyword>
<dbReference type="AlphaFoldDB" id="A0A7S3KYW0"/>
<evidence type="ECO:0000256" key="4">
    <source>
        <dbReference type="ARBA" id="ARBA00023136"/>
    </source>
</evidence>
<evidence type="ECO:0000256" key="6">
    <source>
        <dbReference type="SAM" id="Phobius"/>
    </source>
</evidence>
<feature type="transmembrane region" description="Helical" evidence="6">
    <location>
        <begin position="246"/>
        <end position="267"/>
    </location>
</feature>
<dbReference type="Pfam" id="PF04142">
    <property type="entry name" value="Nuc_sug_transp"/>
    <property type="match status" value="1"/>
</dbReference>